<accession>A0A4R0XJG3</accession>
<protein>
    <submittedName>
        <fullName evidence="6">Dihydroxyacetone kinase subunit DhaK</fullName>
    </submittedName>
</protein>
<dbReference type="FunFam" id="3.40.50.10440:FF:000001">
    <property type="entry name" value="Dihydroxyacetone kinase, DhaK subunit"/>
    <property type="match status" value="1"/>
</dbReference>
<evidence type="ECO:0000256" key="4">
    <source>
        <dbReference type="ARBA" id="ARBA00022840"/>
    </source>
</evidence>
<dbReference type="PANTHER" id="PTHR28629">
    <property type="entry name" value="TRIOKINASE/FMN CYCLASE"/>
    <property type="match status" value="1"/>
</dbReference>
<dbReference type="RefSeq" id="WP_131613582.1">
    <property type="nucleotide sequence ID" value="NZ_PSZP01000022.1"/>
</dbReference>
<dbReference type="PANTHER" id="PTHR28629:SF4">
    <property type="entry name" value="TRIOKINASE_FMN CYCLASE"/>
    <property type="match status" value="1"/>
</dbReference>
<evidence type="ECO:0000313" key="7">
    <source>
        <dbReference type="Proteomes" id="UP000291072"/>
    </source>
</evidence>
<dbReference type="OrthoDB" id="9806345at2"/>
<feature type="domain" description="DhaK" evidence="5">
    <location>
        <begin position="7"/>
        <end position="326"/>
    </location>
</feature>
<evidence type="ECO:0000256" key="1">
    <source>
        <dbReference type="ARBA" id="ARBA00022679"/>
    </source>
</evidence>
<dbReference type="Gene3D" id="3.30.1180.20">
    <property type="entry name" value="Dihydroxyacetone kinase, domain 2"/>
    <property type="match status" value="1"/>
</dbReference>
<evidence type="ECO:0000259" key="5">
    <source>
        <dbReference type="PROSITE" id="PS51481"/>
    </source>
</evidence>
<dbReference type="EMBL" id="PSZP01000022">
    <property type="protein sequence ID" value="TCG10776.1"/>
    <property type="molecule type" value="Genomic_DNA"/>
</dbReference>
<evidence type="ECO:0000256" key="3">
    <source>
        <dbReference type="ARBA" id="ARBA00022777"/>
    </source>
</evidence>
<evidence type="ECO:0000313" key="6">
    <source>
        <dbReference type="EMBL" id="TCG10776.1"/>
    </source>
</evidence>
<dbReference type="NCBIfam" id="TIGR02363">
    <property type="entry name" value="dhaK1"/>
    <property type="match status" value="1"/>
</dbReference>
<dbReference type="GO" id="GO:0019563">
    <property type="term" value="P:glycerol catabolic process"/>
    <property type="evidence" value="ECO:0007669"/>
    <property type="project" value="TreeGrafter"/>
</dbReference>
<keyword evidence="7" id="KW-1185">Reference proteome</keyword>
<dbReference type="GO" id="GO:0004371">
    <property type="term" value="F:glycerone kinase activity"/>
    <property type="evidence" value="ECO:0007669"/>
    <property type="project" value="InterPro"/>
</dbReference>
<dbReference type="InterPro" id="IPR004006">
    <property type="entry name" value="DhaK_dom"/>
</dbReference>
<comment type="caution">
    <text evidence="6">The sequence shown here is derived from an EMBL/GenBank/DDBJ whole genome shotgun (WGS) entry which is preliminary data.</text>
</comment>
<proteinExistence type="predicted"/>
<dbReference type="Gene3D" id="3.40.50.10440">
    <property type="entry name" value="Dihydroxyacetone kinase, domain 1"/>
    <property type="match status" value="1"/>
</dbReference>
<reference evidence="6 7" key="1">
    <citation type="submission" date="2018-02" db="EMBL/GenBank/DDBJ databases">
        <title>Mycoplasma marinum and Mycoplasma todarodis sp. nov., moderately halophilic and psychrotolerant mycoplasmas isolated from cephalopods.</title>
        <authorList>
            <person name="Viver T."/>
        </authorList>
    </citation>
    <scope>NUCLEOTIDE SEQUENCE [LARGE SCALE GENOMIC DNA]</scope>
    <source>
        <strain evidence="6 7">5H</strain>
    </source>
</reference>
<name>A0A4R0XJG3_9MOLU</name>
<evidence type="ECO:0000256" key="2">
    <source>
        <dbReference type="ARBA" id="ARBA00022741"/>
    </source>
</evidence>
<dbReference type="Proteomes" id="UP000291072">
    <property type="component" value="Unassembled WGS sequence"/>
</dbReference>
<sequence>MKKILNNPSGVVLEMMEGIANENKDVAIDKESQTLYKKNINKNKVSLISGGGSGHEPAHAGFIGKGMLDAAVCGEVFTSPTPDMIQGGMEKIASDKGTLLVVKNYSGDVMNFEVAKMLAEAEGQEVEMVIVNDDVAVEDSTYTTGRRGIAGTIFVHKVAGAAAERGADLGEVKRIAEKVIANTRTMGMSLGHCITPESGTPSFILKEDEMEVGLGIHGEPGIKKETVKPSKEIVKELLDYILKDIDYKDSKVALLVNGLGGTPIMELYVANKDAFDYLKEQGIEIAWNKVGNYMTSLEMPGMSLTLMKLDDELESLLNDEANAKGWN</sequence>
<dbReference type="Pfam" id="PF02733">
    <property type="entry name" value="Dak1"/>
    <property type="match status" value="1"/>
</dbReference>
<dbReference type="GO" id="GO:0005524">
    <property type="term" value="F:ATP binding"/>
    <property type="evidence" value="ECO:0007669"/>
    <property type="project" value="UniProtKB-KW"/>
</dbReference>
<keyword evidence="3 6" id="KW-0418">Kinase</keyword>
<keyword evidence="4" id="KW-0067">ATP-binding</keyword>
<dbReference type="FunFam" id="3.30.1180.20:FF:000001">
    <property type="entry name" value="Dihydroxyacetone kinase 1"/>
    <property type="match status" value="1"/>
</dbReference>
<keyword evidence="2" id="KW-0547">Nucleotide-binding</keyword>
<organism evidence="6 7">
    <name type="scientific">Mycoplasma todarodis</name>
    <dbReference type="NCBI Taxonomy" id="1937191"/>
    <lineage>
        <taxon>Bacteria</taxon>
        <taxon>Bacillati</taxon>
        <taxon>Mycoplasmatota</taxon>
        <taxon>Mollicutes</taxon>
        <taxon>Mycoplasmataceae</taxon>
        <taxon>Mycoplasma</taxon>
    </lineage>
</organism>
<gene>
    <name evidence="6" type="ORF">C4B25_03065</name>
</gene>
<dbReference type="InterPro" id="IPR012736">
    <property type="entry name" value="DhaK_1"/>
</dbReference>
<dbReference type="InterPro" id="IPR050861">
    <property type="entry name" value="Dihydroxyacetone_Kinase"/>
</dbReference>
<dbReference type="SUPFAM" id="SSF82549">
    <property type="entry name" value="DAK1/DegV-like"/>
    <property type="match status" value="1"/>
</dbReference>
<dbReference type="GO" id="GO:0005829">
    <property type="term" value="C:cytosol"/>
    <property type="evidence" value="ECO:0007669"/>
    <property type="project" value="TreeGrafter"/>
</dbReference>
<dbReference type="PROSITE" id="PS51481">
    <property type="entry name" value="DHAK"/>
    <property type="match status" value="1"/>
</dbReference>
<dbReference type="AlphaFoldDB" id="A0A4R0XJG3"/>
<keyword evidence="1" id="KW-0808">Transferase</keyword>